<keyword evidence="1" id="KW-0812">Transmembrane</keyword>
<sequence length="229" mass="26007">MFSANATQVLQKVKIGQAICISMASLFGLSLCIALWELLKSNRFMNPSMVRGSCISLNDKVNFVSLLRNQENHIAAWIDSNDSSLVFKLWFGLILHYTFSLSLLVSSSRLNYHRQPMACDLFVWWKIVLAFAMILVTLCISFSSFSVREIPKLSDLSARLCRKEELDTSFWKSPVLEHSRMTQTSTSKIAKRPLLCSVISPNGTNQTYSPFTYDEFLFPRLGADLLNKD</sequence>
<dbReference type="AlphaFoldDB" id="A0A9P0EIE2"/>
<comment type="caution">
    <text evidence="2">The sequence shown here is derived from an EMBL/GenBank/DDBJ whole genome shotgun (WGS) entry which is preliminary data.</text>
</comment>
<name>A0A9P0EIE2_9HYPO</name>
<keyword evidence="3" id="KW-1185">Reference proteome</keyword>
<evidence type="ECO:0000256" key="1">
    <source>
        <dbReference type="SAM" id="Phobius"/>
    </source>
</evidence>
<feature type="transmembrane region" description="Helical" evidence="1">
    <location>
        <begin position="15"/>
        <end position="39"/>
    </location>
</feature>
<evidence type="ECO:0000313" key="2">
    <source>
        <dbReference type="EMBL" id="CAH0052701.1"/>
    </source>
</evidence>
<dbReference type="EMBL" id="CABFOC020000045">
    <property type="protein sequence ID" value="CAH0052701.1"/>
    <property type="molecule type" value="Genomic_DNA"/>
</dbReference>
<dbReference type="Proteomes" id="UP000775872">
    <property type="component" value="Unassembled WGS sequence"/>
</dbReference>
<accession>A0A9P0EIE2</accession>
<proteinExistence type="predicted"/>
<reference evidence="3" key="1">
    <citation type="submission" date="2019-06" db="EMBL/GenBank/DDBJ databases">
        <authorList>
            <person name="Broberg M."/>
        </authorList>
    </citation>
    <scope>NUCLEOTIDE SEQUENCE [LARGE SCALE GENOMIC DNA]</scope>
</reference>
<reference evidence="2 3" key="2">
    <citation type="submission" date="2021-10" db="EMBL/GenBank/DDBJ databases">
        <authorList>
            <person name="Piombo E."/>
        </authorList>
    </citation>
    <scope>NUCLEOTIDE SEQUENCE [LARGE SCALE GENOMIC DNA]</scope>
</reference>
<protein>
    <submittedName>
        <fullName evidence="2">Uncharacterized protein</fullName>
    </submittedName>
</protein>
<feature type="transmembrane region" description="Helical" evidence="1">
    <location>
        <begin position="85"/>
        <end position="104"/>
    </location>
</feature>
<keyword evidence="1" id="KW-0472">Membrane</keyword>
<evidence type="ECO:0000313" key="3">
    <source>
        <dbReference type="Proteomes" id="UP000775872"/>
    </source>
</evidence>
<gene>
    <name evidence="2" type="ORF">CSOL1703_00004567</name>
</gene>
<feature type="transmembrane region" description="Helical" evidence="1">
    <location>
        <begin position="124"/>
        <end position="147"/>
    </location>
</feature>
<keyword evidence="1" id="KW-1133">Transmembrane helix</keyword>
<organism evidence="2 3">
    <name type="scientific">Clonostachys solani</name>
    <dbReference type="NCBI Taxonomy" id="160281"/>
    <lineage>
        <taxon>Eukaryota</taxon>
        <taxon>Fungi</taxon>
        <taxon>Dikarya</taxon>
        <taxon>Ascomycota</taxon>
        <taxon>Pezizomycotina</taxon>
        <taxon>Sordariomycetes</taxon>
        <taxon>Hypocreomycetidae</taxon>
        <taxon>Hypocreales</taxon>
        <taxon>Bionectriaceae</taxon>
        <taxon>Clonostachys</taxon>
    </lineage>
</organism>